<protein>
    <submittedName>
        <fullName evidence="5">Biotin-dependent carboxyltransferase family protein</fullName>
    </submittedName>
</protein>
<dbReference type="GO" id="GO:0016787">
    <property type="term" value="F:hydrolase activity"/>
    <property type="evidence" value="ECO:0007669"/>
    <property type="project" value="UniProtKB-KW"/>
</dbReference>
<dbReference type="RefSeq" id="WP_348815780.1">
    <property type="nucleotide sequence ID" value="NZ_CP098828.1"/>
</dbReference>
<dbReference type="EMBL" id="CP098828">
    <property type="protein sequence ID" value="XBO76523.1"/>
    <property type="molecule type" value="Genomic_DNA"/>
</dbReference>
<evidence type="ECO:0000259" key="4">
    <source>
        <dbReference type="SMART" id="SM00797"/>
    </source>
</evidence>
<sequence>MSIEVIKPGLATSVQDAGRAGHYHLGIPPSGAMDQFAMRSANLLLGNAEDAAVLECALMGPELRFTQACRIATGGAEMVPKIDGQPHPNFEVLEVPAGSVLSFDFVRAGARLYLAVEGGIDVPERLGSRSTYALGALGGYEGRPLKAGDVLPVGQPNAATRAAVGRRLPEAFVPRFAKHYELRVVPGLYDHLLEEEARERFYQEDWSVASEADRIGYRFKGGTPLRFIEREPPFGAGDDPSNIVDACYPIGSIQVPAGSEPIILHRDAVSGGGYAMVGTVISADMDLVGQIQPHQKVRFVQVSLEQALEARKAYAGRLEALRQALGDARDQALGQALD</sequence>
<dbReference type="InterPro" id="IPR029000">
    <property type="entry name" value="Cyclophilin-like_dom_sf"/>
</dbReference>
<dbReference type="SUPFAM" id="SSF50891">
    <property type="entry name" value="Cyclophilin-like"/>
    <property type="match status" value="1"/>
</dbReference>
<gene>
    <name evidence="5" type="ORF">NFG57_07090</name>
</gene>
<dbReference type="InterPro" id="IPR052708">
    <property type="entry name" value="PxpC"/>
</dbReference>
<keyword evidence="2" id="KW-0378">Hydrolase</keyword>
<accession>A0AAU7KZG3</accession>
<name>A0AAU7KZG3_9GAMM</name>
<evidence type="ECO:0000256" key="3">
    <source>
        <dbReference type="ARBA" id="ARBA00022840"/>
    </source>
</evidence>
<dbReference type="GO" id="GO:0005524">
    <property type="term" value="F:ATP binding"/>
    <property type="evidence" value="ECO:0007669"/>
    <property type="project" value="UniProtKB-KW"/>
</dbReference>
<keyword evidence="3" id="KW-0067">ATP-binding</keyword>
<dbReference type="PANTHER" id="PTHR43309:SF3">
    <property type="entry name" value="5-OXOPROLINASE SUBUNIT C"/>
    <property type="match status" value="1"/>
</dbReference>
<dbReference type="Gene3D" id="2.40.100.10">
    <property type="entry name" value="Cyclophilin-like"/>
    <property type="match status" value="1"/>
</dbReference>
<dbReference type="InterPro" id="IPR003778">
    <property type="entry name" value="CT_A_B"/>
</dbReference>
<dbReference type="AlphaFoldDB" id="A0AAU7KZG3"/>
<feature type="domain" description="Carboxyltransferase" evidence="4">
    <location>
        <begin position="24"/>
        <end position="314"/>
    </location>
</feature>
<evidence type="ECO:0000313" key="5">
    <source>
        <dbReference type="EMBL" id="XBO76523.1"/>
    </source>
</evidence>
<dbReference type="PANTHER" id="PTHR43309">
    <property type="entry name" value="5-OXOPROLINASE SUBUNIT C"/>
    <property type="match status" value="1"/>
</dbReference>
<dbReference type="Pfam" id="PF02626">
    <property type="entry name" value="CT_A_B"/>
    <property type="match status" value="1"/>
</dbReference>
<reference evidence="5" key="1">
    <citation type="submission" date="2022-06" db="EMBL/GenBank/DDBJ databases">
        <title>A novel DMS-producing enzyme.</title>
        <authorList>
            <person name="Zhang Y."/>
        </authorList>
    </citation>
    <scope>NUCLEOTIDE SEQUENCE</scope>
    <source>
        <strain evidence="5">H10-59</strain>
    </source>
</reference>
<organism evidence="5">
    <name type="scientific">Halomonas sp. H10-59</name>
    <dbReference type="NCBI Taxonomy" id="2950874"/>
    <lineage>
        <taxon>Bacteria</taxon>
        <taxon>Pseudomonadati</taxon>
        <taxon>Pseudomonadota</taxon>
        <taxon>Gammaproteobacteria</taxon>
        <taxon>Oceanospirillales</taxon>
        <taxon>Halomonadaceae</taxon>
        <taxon>Halomonas</taxon>
    </lineage>
</organism>
<dbReference type="SMART" id="SM00797">
    <property type="entry name" value="AHS2"/>
    <property type="match status" value="1"/>
</dbReference>
<dbReference type="NCBIfam" id="TIGR00724">
    <property type="entry name" value="urea_amlyse_rel"/>
    <property type="match status" value="1"/>
</dbReference>
<keyword evidence="1" id="KW-0547">Nucleotide-binding</keyword>
<evidence type="ECO:0000256" key="1">
    <source>
        <dbReference type="ARBA" id="ARBA00022741"/>
    </source>
</evidence>
<evidence type="ECO:0000256" key="2">
    <source>
        <dbReference type="ARBA" id="ARBA00022801"/>
    </source>
</evidence>
<proteinExistence type="predicted"/>